<evidence type="ECO:0000256" key="4">
    <source>
        <dbReference type="ARBA" id="ARBA00022741"/>
    </source>
</evidence>
<evidence type="ECO:0000256" key="2">
    <source>
        <dbReference type="ARBA" id="ARBA00022598"/>
    </source>
</evidence>
<evidence type="ECO:0000256" key="1">
    <source>
        <dbReference type="ARBA" id="ARBA00006820"/>
    </source>
</evidence>
<feature type="compositionally biased region" description="Polar residues" evidence="6">
    <location>
        <begin position="630"/>
        <end position="657"/>
    </location>
</feature>
<evidence type="ECO:0000313" key="7">
    <source>
        <dbReference type="EMBL" id="KAF1373563.1"/>
    </source>
</evidence>
<dbReference type="PANTHER" id="PTHR12241:SF161">
    <property type="entry name" value="TUBULIN POLYGLUTAMYLASE TTLL6"/>
    <property type="match status" value="1"/>
</dbReference>
<evidence type="ECO:0008006" key="9">
    <source>
        <dbReference type="Google" id="ProtNLM"/>
    </source>
</evidence>
<dbReference type="AlphaFoldDB" id="A0A6A5EC27"/>
<dbReference type="Gene3D" id="3.30.470.20">
    <property type="entry name" value="ATP-grasp fold, B domain"/>
    <property type="match status" value="1"/>
</dbReference>
<dbReference type="PANTHER" id="PTHR12241">
    <property type="entry name" value="TUBULIN POLYGLUTAMYLASE"/>
    <property type="match status" value="1"/>
</dbReference>
<dbReference type="FunFam" id="3.30.470.20:FF:000009">
    <property type="entry name" value="tubulin polyglutamylase TTLL5 isoform X1"/>
    <property type="match status" value="1"/>
</dbReference>
<evidence type="ECO:0000256" key="5">
    <source>
        <dbReference type="ARBA" id="ARBA00022840"/>
    </source>
</evidence>
<feature type="region of interest" description="Disordered" evidence="6">
    <location>
        <begin position="492"/>
        <end position="571"/>
    </location>
</feature>
<dbReference type="EMBL" id="VHII01000021">
    <property type="protein sequence ID" value="KAF1373563.1"/>
    <property type="molecule type" value="Genomic_DNA"/>
</dbReference>
<sequence>MSEGIRRPAGGGSILQHLGPYKCRLNSAEWVYLWTAQTEMKVHINMSSGEKERVVKAKLKSAAALHRPSTRRGGKARRDDCGSTSPTANMKVCGVLLVDTASERRWRDMKRYQKINHFPGMIEICRKDLLARNMNRMLKLFPKDYNIFPKTWCLPADYSDFQAYTRAKKSKTYICKPDTGCQGKGIVITKSSKEIQPGEHMICQVYISRPFIIDGYKFDLRIYVLVTSCDPFSIFMFKEGLARFCTTKYNEPTHGNVDDVCMHLTNYSINKNSENFLRDEDTGSKRKLSTLNKLLESISCNTDKMWNDIEDVIVKTLISAHPILKHNYHTCFPNHTTGSACFEILGFDVLLDHRLRPWVLEVNHSPSFTTDSQLDREVKDALLYDTLVLINLGACDRRKITKEERRRVKDRLQQISTKEARSEELRQCQAATVEQMEKYEAKHLGGFKRIYPREGGEKYDKYFKHSSSLFQETAASKAREECARQQLQELRLKQEQKDQRGGRRKDLQGETAGERVKPRRAQTQPPSSNCDWELQPPSLSSAAVHPEAAEVREEKQEQLLEEDTDMEEQERVDALLQRKKLLQDLGVVEQIHQLLQGRRDAEGVLQDACTQQQRQAHQRQQTKLDSLAQFSQRTKQQQQPPHTQMSWQHIQSQMTQQRLHRPPMDQRSLLTTELESYNREVHRSISSQRIHWPGKHFSALGMLGFESSDLNTAAKVGGSLSVKQDARSSLYTDARSRPSIPIINPVPKRGLCCSYMSHDPAALQSLLVISARAPLVRRPGFSHMVRNASRRAPQQHGKGQ</sequence>
<feature type="region of interest" description="Disordered" evidence="6">
    <location>
        <begin position="630"/>
        <end position="663"/>
    </location>
</feature>
<keyword evidence="3" id="KW-0493">Microtubule</keyword>
<accession>A0A6A5EC27</accession>
<proteinExistence type="inferred from homology"/>
<keyword evidence="8" id="KW-1185">Reference proteome</keyword>
<keyword evidence="4" id="KW-0547">Nucleotide-binding</keyword>
<dbReference type="GO" id="GO:0015631">
    <property type="term" value="F:tubulin binding"/>
    <property type="evidence" value="ECO:0007669"/>
    <property type="project" value="TreeGrafter"/>
</dbReference>
<dbReference type="PROSITE" id="PS51221">
    <property type="entry name" value="TTL"/>
    <property type="match status" value="1"/>
</dbReference>
<dbReference type="GO" id="GO:0005874">
    <property type="term" value="C:microtubule"/>
    <property type="evidence" value="ECO:0007669"/>
    <property type="project" value="UniProtKB-KW"/>
</dbReference>
<dbReference type="GO" id="GO:0005524">
    <property type="term" value="F:ATP binding"/>
    <property type="evidence" value="ECO:0007669"/>
    <property type="project" value="UniProtKB-KW"/>
</dbReference>
<gene>
    <name evidence="7" type="ORF">PFLUV_G00240210</name>
</gene>
<keyword evidence="2" id="KW-0436">Ligase</keyword>
<feature type="compositionally biased region" description="Basic and acidic residues" evidence="6">
    <location>
        <begin position="547"/>
        <end position="558"/>
    </location>
</feature>
<dbReference type="Pfam" id="PF03133">
    <property type="entry name" value="TTL"/>
    <property type="match status" value="1"/>
</dbReference>
<organism evidence="7 8">
    <name type="scientific">Perca fluviatilis</name>
    <name type="common">European perch</name>
    <dbReference type="NCBI Taxonomy" id="8168"/>
    <lineage>
        <taxon>Eukaryota</taxon>
        <taxon>Metazoa</taxon>
        <taxon>Chordata</taxon>
        <taxon>Craniata</taxon>
        <taxon>Vertebrata</taxon>
        <taxon>Euteleostomi</taxon>
        <taxon>Actinopterygii</taxon>
        <taxon>Neopterygii</taxon>
        <taxon>Teleostei</taxon>
        <taxon>Neoteleostei</taxon>
        <taxon>Acanthomorphata</taxon>
        <taxon>Eupercaria</taxon>
        <taxon>Perciformes</taxon>
        <taxon>Percoidei</taxon>
        <taxon>Percidae</taxon>
        <taxon>Percinae</taxon>
        <taxon>Perca</taxon>
    </lineage>
</organism>
<dbReference type="SUPFAM" id="SSF56059">
    <property type="entry name" value="Glutathione synthetase ATP-binding domain-like"/>
    <property type="match status" value="1"/>
</dbReference>
<dbReference type="GO" id="GO:0070740">
    <property type="term" value="F:tubulin-glutamic acid ligase activity"/>
    <property type="evidence" value="ECO:0007669"/>
    <property type="project" value="TreeGrafter"/>
</dbReference>
<comment type="caution">
    <text evidence="7">The sequence shown here is derived from an EMBL/GenBank/DDBJ whole genome shotgun (WGS) entry which is preliminary data.</text>
</comment>
<feature type="compositionally biased region" description="Polar residues" evidence="6">
    <location>
        <begin position="521"/>
        <end position="530"/>
    </location>
</feature>
<dbReference type="GO" id="GO:0000226">
    <property type="term" value="P:microtubule cytoskeleton organization"/>
    <property type="evidence" value="ECO:0007669"/>
    <property type="project" value="TreeGrafter"/>
</dbReference>
<dbReference type="GO" id="GO:0036064">
    <property type="term" value="C:ciliary basal body"/>
    <property type="evidence" value="ECO:0007669"/>
    <property type="project" value="TreeGrafter"/>
</dbReference>
<protein>
    <recommendedName>
        <fullName evidence="9">Tubulin polyglutamylase ttll6</fullName>
    </recommendedName>
</protein>
<feature type="compositionally biased region" description="Acidic residues" evidence="6">
    <location>
        <begin position="559"/>
        <end position="570"/>
    </location>
</feature>
<evidence type="ECO:0000256" key="6">
    <source>
        <dbReference type="SAM" id="MobiDB-lite"/>
    </source>
</evidence>
<evidence type="ECO:0000256" key="3">
    <source>
        <dbReference type="ARBA" id="ARBA00022701"/>
    </source>
</evidence>
<comment type="similarity">
    <text evidence="1">Belongs to the tubulin--tyrosine ligase family.</text>
</comment>
<feature type="compositionally biased region" description="Basic and acidic residues" evidence="6">
    <location>
        <begin position="492"/>
        <end position="516"/>
    </location>
</feature>
<feature type="region of interest" description="Disordered" evidence="6">
    <location>
        <begin position="65"/>
        <end position="85"/>
    </location>
</feature>
<dbReference type="InterPro" id="IPR004344">
    <property type="entry name" value="TTL/TTLL_fam"/>
</dbReference>
<reference evidence="7 8" key="1">
    <citation type="submission" date="2019-06" db="EMBL/GenBank/DDBJ databases">
        <title>A chromosome-scale genome assembly of the European perch, Perca fluviatilis.</title>
        <authorList>
            <person name="Roques C."/>
            <person name="Zahm M."/>
            <person name="Cabau C."/>
            <person name="Klopp C."/>
            <person name="Bouchez O."/>
            <person name="Donnadieu C."/>
            <person name="Kuhl H."/>
            <person name="Gislard M."/>
            <person name="Guendouz S."/>
            <person name="Journot L."/>
            <person name="Haffray P."/>
            <person name="Bestin A."/>
            <person name="Morvezen R."/>
            <person name="Feron R."/>
            <person name="Wen M."/>
            <person name="Jouanno E."/>
            <person name="Herpin A."/>
            <person name="Schartl M."/>
            <person name="Postlethwait J."/>
            <person name="Schaerlinger B."/>
            <person name="Chardard D."/>
            <person name="Lecocq T."/>
            <person name="Poncet C."/>
            <person name="Jaffrelo L."/>
            <person name="Lampietro C."/>
            <person name="Guiguen Y."/>
        </authorList>
    </citation>
    <scope>NUCLEOTIDE SEQUENCE [LARGE SCALE GENOMIC DNA]</scope>
    <source>
        <tissue evidence="7">Blood</tissue>
    </source>
</reference>
<dbReference type="Proteomes" id="UP000465112">
    <property type="component" value="Chromosome 21"/>
</dbReference>
<evidence type="ECO:0000313" key="8">
    <source>
        <dbReference type="Proteomes" id="UP000465112"/>
    </source>
</evidence>
<keyword evidence="5" id="KW-0067">ATP-binding</keyword>
<name>A0A6A5EC27_PERFL</name>